<dbReference type="RefSeq" id="WP_207907023.1">
    <property type="nucleotide sequence ID" value="NZ_BAAAFU010000004.1"/>
</dbReference>
<reference evidence="2 3" key="1">
    <citation type="submission" date="2019-03" db="EMBL/GenBank/DDBJ databases">
        <title>Genomic Encyclopedia of Type Strains, Phase IV (KMG-IV): sequencing the most valuable type-strain genomes for metagenomic binning, comparative biology and taxonomic classification.</title>
        <authorList>
            <person name="Goeker M."/>
        </authorList>
    </citation>
    <scope>NUCLEOTIDE SEQUENCE [LARGE SCALE GENOMIC DNA]</scope>
    <source>
        <strain evidence="2 3">DSM 24830</strain>
    </source>
</reference>
<name>A0A4R1F954_9GAMM</name>
<evidence type="ECO:0000313" key="2">
    <source>
        <dbReference type="EMBL" id="TCJ87281.1"/>
    </source>
</evidence>
<dbReference type="Proteomes" id="UP000294887">
    <property type="component" value="Unassembled WGS sequence"/>
</dbReference>
<accession>A0A4R1F954</accession>
<protein>
    <submittedName>
        <fullName evidence="2">Uncharacterized protein DUF1851</fullName>
    </submittedName>
</protein>
<dbReference type="InterPro" id="IPR015002">
    <property type="entry name" value="T6SS_Tdi1_C"/>
</dbReference>
<feature type="domain" description="T6SS immunity protein Tdi1 C-terminal" evidence="1">
    <location>
        <begin position="57"/>
        <end position="129"/>
    </location>
</feature>
<dbReference type="AlphaFoldDB" id="A0A4R1F954"/>
<evidence type="ECO:0000259" key="1">
    <source>
        <dbReference type="Pfam" id="PF08906"/>
    </source>
</evidence>
<sequence length="148" mass="16877">MQTINILEEVKQAWGWVGIDPIELVTENEFGNLIIKDAKDQFWRLCPEDVYCEIVANSIAAYNELIQDEEFLDDWFMTTMVEEAKKSLGELKPDRKYHLVIPGVLGGEYTGKNIKTVPFIELIRFSGDLGKQIKDLPDGAEIELKTTP</sequence>
<proteinExistence type="predicted"/>
<dbReference type="EMBL" id="SMFQ01000003">
    <property type="protein sequence ID" value="TCJ87281.1"/>
    <property type="molecule type" value="Genomic_DNA"/>
</dbReference>
<gene>
    <name evidence="2" type="ORF">EV695_1789</name>
</gene>
<keyword evidence="3" id="KW-1185">Reference proteome</keyword>
<comment type="caution">
    <text evidence="2">The sequence shown here is derived from an EMBL/GenBank/DDBJ whole genome shotgun (WGS) entry which is preliminary data.</text>
</comment>
<evidence type="ECO:0000313" key="3">
    <source>
        <dbReference type="Proteomes" id="UP000294887"/>
    </source>
</evidence>
<dbReference type="Pfam" id="PF08906">
    <property type="entry name" value="T6SS_Tdi1_C"/>
    <property type="match status" value="1"/>
</dbReference>
<organism evidence="2 3">
    <name type="scientific">Cocleimonas flava</name>
    <dbReference type="NCBI Taxonomy" id="634765"/>
    <lineage>
        <taxon>Bacteria</taxon>
        <taxon>Pseudomonadati</taxon>
        <taxon>Pseudomonadota</taxon>
        <taxon>Gammaproteobacteria</taxon>
        <taxon>Thiotrichales</taxon>
        <taxon>Thiotrichaceae</taxon>
        <taxon>Cocleimonas</taxon>
    </lineage>
</organism>